<keyword evidence="1" id="KW-1133">Transmembrane helix</keyword>
<evidence type="ECO:0000256" key="1">
    <source>
        <dbReference type="SAM" id="Phobius"/>
    </source>
</evidence>
<evidence type="ECO:0000313" key="3">
    <source>
        <dbReference type="Proteomes" id="UP001165488"/>
    </source>
</evidence>
<proteinExistence type="predicted"/>
<reference evidence="2" key="1">
    <citation type="submission" date="2022-03" db="EMBL/GenBank/DDBJ databases">
        <title>De novo assembled genomes of Belliella spp. (Cyclobacteriaceae) strains.</title>
        <authorList>
            <person name="Szabo A."/>
            <person name="Korponai K."/>
            <person name="Felfoldi T."/>
        </authorList>
    </citation>
    <scope>NUCLEOTIDE SEQUENCE</scope>
    <source>
        <strain evidence="2">DSM 107340</strain>
    </source>
</reference>
<feature type="transmembrane region" description="Helical" evidence="1">
    <location>
        <begin position="12"/>
        <end position="34"/>
    </location>
</feature>
<name>A0ABS9UQ59_9BACT</name>
<evidence type="ECO:0000313" key="2">
    <source>
        <dbReference type="EMBL" id="MCH7398750.1"/>
    </source>
</evidence>
<sequence>MVLNERQDFRGSIIMWAIILIELPTLILLTVFYFTGNLGEDGGKMLLIIGTIMIGAFSLIFNMRLDLRVDDYGISFRNPPIFNKWTKFKKEEIENVYVKKSDGILEYGGIGVRFSRKIKAYIYFSDHIFIVETKNKKYAFSTHKPLEIEKIIALWKSEEEVLSINN</sequence>
<comment type="caution">
    <text evidence="2">The sequence shown here is derived from an EMBL/GenBank/DDBJ whole genome shotgun (WGS) entry which is preliminary data.</text>
</comment>
<dbReference type="RefSeq" id="WP_241275252.1">
    <property type="nucleotide sequence ID" value="NZ_JAKZGS010000009.1"/>
</dbReference>
<keyword evidence="1" id="KW-0812">Transmembrane</keyword>
<organism evidence="2 3">
    <name type="scientific">Belliella calami</name>
    <dbReference type="NCBI Taxonomy" id="2923436"/>
    <lineage>
        <taxon>Bacteria</taxon>
        <taxon>Pseudomonadati</taxon>
        <taxon>Bacteroidota</taxon>
        <taxon>Cytophagia</taxon>
        <taxon>Cytophagales</taxon>
        <taxon>Cyclobacteriaceae</taxon>
        <taxon>Belliella</taxon>
    </lineage>
</organism>
<keyword evidence="3" id="KW-1185">Reference proteome</keyword>
<gene>
    <name evidence="2" type="ORF">MM236_12165</name>
</gene>
<dbReference type="EMBL" id="JAKZGS010000009">
    <property type="protein sequence ID" value="MCH7398750.1"/>
    <property type="molecule type" value="Genomic_DNA"/>
</dbReference>
<keyword evidence="1" id="KW-0472">Membrane</keyword>
<dbReference type="Proteomes" id="UP001165488">
    <property type="component" value="Unassembled WGS sequence"/>
</dbReference>
<evidence type="ECO:0008006" key="4">
    <source>
        <dbReference type="Google" id="ProtNLM"/>
    </source>
</evidence>
<protein>
    <recommendedName>
        <fullName evidence="4">Bacterial Pleckstrin homology domain-containing protein</fullName>
    </recommendedName>
</protein>
<feature type="transmembrane region" description="Helical" evidence="1">
    <location>
        <begin position="46"/>
        <end position="65"/>
    </location>
</feature>
<accession>A0ABS9UQ59</accession>